<accession>A0A2I0X773</accession>
<feature type="transmembrane region" description="Helical" evidence="2">
    <location>
        <begin position="118"/>
        <end position="141"/>
    </location>
</feature>
<dbReference type="InterPro" id="IPR055276">
    <property type="entry name" value="NHL41-like"/>
</dbReference>
<dbReference type="EMBL" id="KZ502085">
    <property type="protein sequence ID" value="PKU83752.1"/>
    <property type="molecule type" value="Genomic_DNA"/>
</dbReference>
<evidence type="ECO:0000256" key="1">
    <source>
        <dbReference type="SAM" id="MobiDB-lite"/>
    </source>
</evidence>
<feature type="region of interest" description="Disordered" evidence="1">
    <location>
        <begin position="1"/>
        <end position="25"/>
    </location>
</feature>
<evidence type="ECO:0000256" key="2">
    <source>
        <dbReference type="SAM" id="Phobius"/>
    </source>
</evidence>
<sequence length="334" mass="38217">MHRQSDSDLTSLAASSPPRSPRRPVYYVMSPSNLDNEKLSIFGLSPAGSPVHQHYHQHPTHHRYASSPIHHSRESSTTRFSASLRNGYWRKVPQEIHGGDQEDVEKEEEEEERWGFRFYAVMFSVGFFLLFSLFSIILWGASKAYEPKITIKSLVFERYNIQAGMDFTGVPTKMISINSTVKMRFKNPATFFGVHVSSTPLQLYYYDLVIASGHENNHIEHPPINQHYASASYYQSMFDMKEFYASRKNERLVTAVVLGKEVPVYGGGATLTSHNNGEPPAVVPFRLTFVVRARANVLGRLVRSKFYRTVRCSVFLHESRLGRPVDLRRACEYD</sequence>
<keyword evidence="2" id="KW-0472">Membrane</keyword>
<protein>
    <submittedName>
        <fullName evidence="3">Uncharacterized protein</fullName>
    </submittedName>
</protein>
<dbReference type="PANTHER" id="PTHR48436">
    <property type="entry name" value="2, PUTATIVE-RELATED"/>
    <property type="match status" value="1"/>
</dbReference>
<dbReference type="PANTHER" id="PTHR48436:SF1">
    <property type="entry name" value="2, PUTATIVE-RELATED"/>
    <property type="match status" value="1"/>
</dbReference>
<organism evidence="3 4">
    <name type="scientific">Dendrobium catenatum</name>
    <dbReference type="NCBI Taxonomy" id="906689"/>
    <lineage>
        <taxon>Eukaryota</taxon>
        <taxon>Viridiplantae</taxon>
        <taxon>Streptophyta</taxon>
        <taxon>Embryophyta</taxon>
        <taxon>Tracheophyta</taxon>
        <taxon>Spermatophyta</taxon>
        <taxon>Magnoliopsida</taxon>
        <taxon>Liliopsida</taxon>
        <taxon>Asparagales</taxon>
        <taxon>Orchidaceae</taxon>
        <taxon>Epidendroideae</taxon>
        <taxon>Malaxideae</taxon>
        <taxon>Dendrobiinae</taxon>
        <taxon>Dendrobium</taxon>
    </lineage>
</organism>
<keyword evidence="4" id="KW-1185">Reference proteome</keyword>
<proteinExistence type="predicted"/>
<dbReference type="Proteomes" id="UP000233837">
    <property type="component" value="Unassembled WGS sequence"/>
</dbReference>
<gene>
    <name evidence="3" type="ORF">MA16_Dca010145</name>
</gene>
<feature type="compositionally biased region" description="Low complexity" evidence="1">
    <location>
        <begin position="7"/>
        <end position="17"/>
    </location>
</feature>
<evidence type="ECO:0000313" key="4">
    <source>
        <dbReference type="Proteomes" id="UP000233837"/>
    </source>
</evidence>
<name>A0A2I0X773_9ASPA</name>
<dbReference type="AlphaFoldDB" id="A0A2I0X773"/>
<reference evidence="3 4" key="1">
    <citation type="journal article" date="2016" name="Sci. Rep.">
        <title>The Dendrobium catenatum Lindl. genome sequence provides insights into polysaccharide synthase, floral development and adaptive evolution.</title>
        <authorList>
            <person name="Zhang G.Q."/>
            <person name="Xu Q."/>
            <person name="Bian C."/>
            <person name="Tsai W.C."/>
            <person name="Yeh C.M."/>
            <person name="Liu K.W."/>
            <person name="Yoshida K."/>
            <person name="Zhang L.S."/>
            <person name="Chang S.B."/>
            <person name="Chen F."/>
            <person name="Shi Y."/>
            <person name="Su Y.Y."/>
            <person name="Zhang Y.Q."/>
            <person name="Chen L.J."/>
            <person name="Yin Y."/>
            <person name="Lin M."/>
            <person name="Huang H."/>
            <person name="Deng H."/>
            <person name="Wang Z.W."/>
            <person name="Zhu S.L."/>
            <person name="Zhao X."/>
            <person name="Deng C."/>
            <person name="Niu S.C."/>
            <person name="Huang J."/>
            <person name="Wang M."/>
            <person name="Liu G.H."/>
            <person name="Yang H.J."/>
            <person name="Xiao X.J."/>
            <person name="Hsiao Y.Y."/>
            <person name="Wu W.L."/>
            <person name="Chen Y.Y."/>
            <person name="Mitsuda N."/>
            <person name="Ohme-Takagi M."/>
            <person name="Luo Y.B."/>
            <person name="Van de Peer Y."/>
            <person name="Liu Z.J."/>
        </authorList>
    </citation>
    <scope>NUCLEOTIDE SEQUENCE [LARGE SCALE GENOMIC DNA]</scope>
    <source>
        <tissue evidence="3">The whole plant</tissue>
    </source>
</reference>
<keyword evidence="2" id="KW-0812">Transmembrane</keyword>
<reference evidence="3 4" key="2">
    <citation type="journal article" date="2017" name="Nature">
        <title>The Apostasia genome and the evolution of orchids.</title>
        <authorList>
            <person name="Zhang G.Q."/>
            <person name="Liu K.W."/>
            <person name="Li Z."/>
            <person name="Lohaus R."/>
            <person name="Hsiao Y.Y."/>
            <person name="Niu S.C."/>
            <person name="Wang J.Y."/>
            <person name="Lin Y.C."/>
            <person name="Xu Q."/>
            <person name="Chen L.J."/>
            <person name="Yoshida K."/>
            <person name="Fujiwara S."/>
            <person name="Wang Z.W."/>
            <person name="Zhang Y.Q."/>
            <person name="Mitsuda N."/>
            <person name="Wang M."/>
            <person name="Liu G.H."/>
            <person name="Pecoraro L."/>
            <person name="Huang H.X."/>
            <person name="Xiao X.J."/>
            <person name="Lin M."/>
            <person name="Wu X.Y."/>
            <person name="Wu W.L."/>
            <person name="Chen Y.Y."/>
            <person name="Chang S.B."/>
            <person name="Sakamoto S."/>
            <person name="Ohme-Takagi M."/>
            <person name="Yagi M."/>
            <person name="Zeng S.J."/>
            <person name="Shen C.Y."/>
            <person name="Yeh C.M."/>
            <person name="Luo Y.B."/>
            <person name="Tsai W.C."/>
            <person name="Van de Peer Y."/>
            <person name="Liu Z.J."/>
        </authorList>
    </citation>
    <scope>NUCLEOTIDE SEQUENCE [LARGE SCALE GENOMIC DNA]</scope>
    <source>
        <tissue evidence="3">The whole plant</tissue>
    </source>
</reference>
<keyword evidence="2" id="KW-1133">Transmembrane helix</keyword>
<evidence type="ECO:0000313" key="3">
    <source>
        <dbReference type="EMBL" id="PKU83752.1"/>
    </source>
</evidence>